<dbReference type="GeneID" id="56030175"/>
<evidence type="ECO:0000256" key="1">
    <source>
        <dbReference type="SAM" id="MobiDB-lite"/>
    </source>
</evidence>
<accession>A0A7D5K968</accession>
<reference evidence="3 4" key="1">
    <citation type="submission" date="2020-07" db="EMBL/GenBank/DDBJ databases">
        <title>Gai3-2, isolated from salt lake.</title>
        <authorList>
            <person name="Cui H."/>
            <person name="Shi X."/>
        </authorList>
    </citation>
    <scope>NUCLEOTIDE SEQUENCE [LARGE SCALE GENOMIC DNA]</scope>
    <source>
        <strain evidence="3 4">Gai3-2</strain>
    </source>
</reference>
<organism evidence="3 4">
    <name type="scientific">Halorarum halophilum</name>
    <dbReference type="NCBI Taxonomy" id="2743090"/>
    <lineage>
        <taxon>Archaea</taxon>
        <taxon>Methanobacteriati</taxon>
        <taxon>Methanobacteriota</taxon>
        <taxon>Stenosarchaea group</taxon>
        <taxon>Halobacteria</taxon>
        <taxon>Halobacteriales</taxon>
        <taxon>Haloferacaceae</taxon>
        <taxon>Halorarum</taxon>
    </lineage>
</organism>
<gene>
    <name evidence="3" type="ORF">HUG10_15040</name>
</gene>
<dbReference type="InterPro" id="IPR058367">
    <property type="entry name" value="DUF8054"/>
</dbReference>
<keyword evidence="4" id="KW-1185">Reference proteome</keyword>
<feature type="compositionally biased region" description="Basic and acidic residues" evidence="1">
    <location>
        <begin position="133"/>
        <end position="154"/>
    </location>
</feature>
<sequence>MSDGPLGAAPAPVSLPRGDLLAARVVADVGEPLRDALDRELTGYLVLEPGTTLLLDVAERGVITLADGVPVLAYELDSDAGGPAALAALAGAGPVRASSYRLSAPEIATVHDCDPLQVAPGGPARELADDPELAARTRERAPDGRRGEGGDHDALAAFLADEERVAAIKREAREEAERRAAEWGLAGELADDGRVD</sequence>
<dbReference type="Proteomes" id="UP000509750">
    <property type="component" value="Chromosome"/>
</dbReference>
<proteinExistence type="predicted"/>
<name>A0A7D5K968_9EURY</name>
<evidence type="ECO:0000313" key="3">
    <source>
        <dbReference type="EMBL" id="QLG28774.1"/>
    </source>
</evidence>
<feature type="region of interest" description="Disordered" evidence="1">
    <location>
        <begin position="171"/>
        <end position="196"/>
    </location>
</feature>
<dbReference type="AlphaFoldDB" id="A0A7D5K968"/>
<dbReference type="KEGG" id="halg:HUG10_15040"/>
<evidence type="ECO:0000313" key="4">
    <source>
        <dbReference type="Proteomes" id="UP000509750"/>
    </source>
</evidence>
<feature type="domain" description="DUF8054" evidence="2">
    <location>
        <begin position="15"/>
        <end position="185"/>
    </location>
</feature>
<dbReference type="EMBL" id="CP058529">
    <property type="protein sequence ID" value="QLG28774.1"/>
    <property type="molecule type" value="Genomic_DNA"/>
</dbReference>
<feature type="region of interest" description="Disordered" evidence="1">
    <location>
        <begin position="120"/>
        <end position="156"/>
    </location>
</feature>
<evidence type="ECO:0000259" key="2">
    <source>
        <dbReference type="Pfam" id="PF26239"/>
    </source>
</evidence>
<dbReference type="OrthoDB" id="267121at2157"/>
<feature type="compositionally biased region" description="Basic and acidic residues" evidence="1">
    <location>
        <begin position="171"/>
        <end position="181"/>
    </location>
</feature>
<dbReference type="Pfam" id="PF26239">
    <property type="entry name" value="DUF8054"/>
    <property type="match status" value="1"/>
</dbReference>
<protein>
    <recommendedName>
        <fullName evidence="2">DUF8054 domain-containing protein</fullName>
    </recommendedName>
</protein>
<dbReference type="RefSeq" id="WP_179170348.1">
    <property type="nucleotide sequence ID" value="NZ_CP058529.1"/>
</dbReference>